<protein>
    <recommendedName>
        <fullName evidence="2">leucine--tRNA ligase</fullName>
        <ecNumber evidence="2">6.1.1.4</ecNumber>
    </recommendedName>
    <alternativeName>
        <fullName evidence="8">Leucyl-tRNA synthetase</fullName>
    </alternativeName>
</protein>
<feature type="domain" description="Aminoacyl-tRNA synthetase class Ia" evidence="10">
    <location>
        <begin position="58"/>
        <end position="121"/>
    </location>
</feature>
<accession>M5C4E9</accession>
<keyword evidence="6" id="KW-0648">Protein biosynthesis</keyword>
<keyword evidence="5" id="KW-0067">ATP-binding</keyword>
<proteinExistence type="inferred from homology"/>
<organism evidence="11 12">
    <name type="scientific">Thanatephorus cucumeris (strain AG1-IB / isolate 7/3/14)</name>
    <name type="common">Lettuce bottom rot fungus</name>
    <name type="synonym">Rhizoctonia solani</name>
    <dbReference type="NCBI Taxonomy" id="1108050"/>
    <lineage>
        <taxon>Eukaryota</taxon>
        <taxon>Fungi</taxon>
        <taxon>Dikarya</taxon>
        <taxon>Basidiomycota</taxon>
        <taxon>Agaricomycotina</taxon>
        <taxon>Agaricomycetes</taxon>
        <taxon>Cantharellales</taxon>
        <taxon>Ceratobasidiaceae</taxon>
        <taxon>Rhizoctonia</taxon>
        <taxon>Rhizoctonia solani AG-1</taxon>
    </lineage>
</organism>
<dbReference type="SUPFAM" id="SSF52374">
    <property type="entry name" value="Nucleotidylyl transferase"/>
    <property type="match status" value="1"/>
</dbReference>
<evidence type="ECO:0000256" key="9">
    <source>
        <dbReference type="ARBA" id="ARBA00047469"/>
    </source>
</evidence>
<dbReference type="EC" id="6.1.1.4" evidence="2"/>
<evidence type="ECO:0000256" key="3">
    <source>
        <dbReference type="ARBA" id="ARBA00022598"/>
    </source>
</evidence>
<dbReference type="InterPro" id="IPR002300">
    <property type="entry name" value="aa-tRNA-synth_Ia"/>
</dbReference>
<dbReference type="PANTHER" id="PTHR45794:SF1">
    <property type="entry name" value="LEUCINE--TRNA LIGASE, CYTOPLASMIC"/>
    <property type="match status" value="1"/>
</dbReference>
<evidence type="ECO:0000256" key="1">
    <source>
        <dbReference type="ARBA" id="ARBA00005594"/>
    </source>
</evidence>
<comment type="caution">
    <text evidence="11">The sequence shown here is derived from an EMBL/GenBank/DDBJ whole genome shotgun (WGS) entry which is preliminary data.</text>
</comment>
<dbReference type="InterPro" id="IPR004493">
    <property type="entry name" value="Leu-tRNA-synth_Ia_arc/euk"/>
</dbReference>
<dbReference type="GO" id="GO:0005524">
    <property type="term" value="F:ATP binding"/>
    <property type="evidence" value="ECO:0007669"/>
    <property type="project" value="UniProtKB-KW"/>
</dbReference>
<evidence type="ECO:0000256" key="5">
    <source>
        <dbReference type="ARBA" id="ARBA00022840"/>
    </source>
</evidence>
<dbReference type="HOGENOM" id="CLU_066567_0_0_1"/>
<keyword evidence="7 11" id="KW-0030">Aminoacyl-tRNA synthetase</keyword>
<gene>
    <name evidence="11" type="ORF">BN14_08288</name>
</gene>
<evidence type="ECO:0000313" key="11">
    <source>
        <dbReference type="EMBL" id="CCO34194.1"/>
    </source>
</evidence>
<evidence type="ECO:0000256" key="7">
    <source>
        <dbReference type="ARBA" id="ARBA00023146"/>
    </source>
</evidence>
<reference evidence="11 12" key="1">
    <citation type="journal article" date="2013" name="J. Biotechnol.">
        <title>Establishment and interpretation of the genome sequence of the phytopathogenic fungus Rhizoctonia solani AG1-IB isolate 7/3/14.</title>
        <authorList>
            <person name="Wibberg D.W."/>
            <person name="Jelonek L.J."/>
            <person name="Rupp O.R."/>
            <person name="Hennig M.H."/>
            <person name="Eikmeyer F.E."/>
            <person name="Goesmann A.G."/>
            <person name="Hartmann A.H."/>
            <person name="Borriss R.B."/>
            <person name="Grosch R.G."/>
            <person name="Puehler A.P."/>
            <person name="Schlueter A.S."/>
        </authorList>
    </citation>
    <scope>NUCLEOTIDE SEQUENCE [LARGE SCALE GENOMIC DNA]</scope>
    <source>
        <strain evidence="12">AG1-IB / isolate 7/3/14</strain>
    </source>
</reference>
<evidence type="ECO:0000256" key="4">
    <source>
        <dbReference type="ARBA" id="ARBA00022741"/>
    </source>
</evidence>
<evidence type="ECO:0000313" key="12">
    <source>
        <dbReference type="Proteomes" id="UP000012065"/>
    </source>
</evidence>
<comment type="catalytic activity">
    <reaction evidence="9">
        <text>tRNA(Leu) + L-leucine + ATP = L-leucyl-tRNA(Leu) + AMP + diphosphate</text>
        <dbReference type="Rhea" id="RHEA:11688"/>
        <dbReference type="Rhea" id="RHEA-COMP:9613"/>
        <dbReference type="Rhea" id="RHEA-COMP:9622"/>
        <dbReference type="ChEBI" id="CHEBI:30616"/>
        <dbReference type="ChEBI" id="CHEBI:33019"/>
        <dbReference type="ChEBI" id="CHEBI:57427"/>
        <dbReference type="ChEBI" id="CHEBI:78442"/>
        <dbReference type="ChEBI" id="CHEBI:78494"/>
        <dbReference type="ChEBI" id="CHEBI:456215"/>
        <dbReference type="EC" id="6.1.1.4"/>
    </reaction>
</comment>
<dbReference type="InterPro" id="IPR009008">
    <property type="entry name" value="Val/Leu/Ile-tRNA-synth_edit"/>
</dbReference>
<keyword evidence="3 11" id="KW-0436">Ligase</keyword>
<dbReference type="GO" id="GO:0006429">
    <property type="term" value="P:leucyl-tRNA aminoacylation"/>
    <property type="evidence" value="ECO:0007669"/>
    <property type="project" value="InterPro"/>
</dbReference>
<dbReference type="Gene3D" id="3.90.740.10">
    <property type="entry name" value="Valyl/Leucyl/Isoleucyl-tRNA synthetase, editing domain"/>
    <property type="match status" value="1"/>
</dbReference>
<dbReference type="Proteomes" id="UP000012065">
    <property type="component" value="Unassembled WGS sequence"/>
</dbReference>
<dbReference type="InterPro" id="IPR014729">
    <property type="entry name" value="Rossmann-like_a/b/a_fold"/>
</dbReference>
<evidence type="ECO:0000256" key="2">
    <source>
        <dbReference type="ARBA" id="ARBA00013164"/>
    </source>
</evidence>
<comment type="similarity">
    <text evidence="1">Belongs to the class-I aminoacyl-tRNA synthetase family.</text>
</comment>
<dbReference type="EMBL" id="CAOJ01012721">
    <property type="protein sequence ID" value="CCO34194.1"/>
    <property type="molecule type" value="Genomic_DNA"/>
</dbReference>
<dbReference type="PANTHER" id="PTHR45794">
    <property type="entry name" value="LEUCYL-TRNA SYNTHETASE"/>
    <property type="match status" value="1"/>
</dbReference>
<dbReference type="Pfam" id="PF00133">
    <property type="entry name" value="tRNA-synt_1"/>
    <property type="match status" value="1"/>
</dbReference>
<sequence>MATAQDQTLELPKTAKRDFLVELEQKYQKEWQDKNVFHTDAPHESELADLTPDALREKFPKWLGTFPYPYMNGSLHLGHAFTISKIEFNAGYQRMLGKRALFPMAFHCTGMPIKAAADKIVREIEMFGADFENYTGEEEPPKAEPAPVVAAPAAAVDKAKKGKVAAKATGLKYQFQIMESIGVPRAEIKKFADPLYWLGYFTPIARADCTSFGARIDWRRSFITTDVNPYYDSFVRWQMNKLRAVNKVKFGERHTIYSPKDGQPCMDHDRQEGEGVGPQEYTGIKMEVKQWSEAAQKALPEDIQKKKVYLVAATLRPETMYGQTNCFVGKDITYGFYAVKDDAVFVCTHRAIRNMAYQGVTDARGEIKELATLPGTALIGTKIHAPLSVNNEVWVLPMEGVLANKTRKLSSTCKRSPLTMVSSPPG</sequence>
<evidence type="ECO:0000256" key="8">
    <source>
        <dbReference type="ARBA" id="ARBA00030520"/>
    </source>
</evidence>
<dbReference type="GO" id="GO:0004823">
    <property type="term" value="F:leucine-tRNA ligase activity"/>
    <property type="evidence" value="ECO:0007669"/>
    <property type="project" value="UniProtKB-EC"/>
</dbReference>
<name>M5C4E9_THACB</name>
<dbReference type="SUPFAM" id="SSF50677">
    <property type="entry name" value="ValRS/IleRS/LeuRS editing domain"/>
    <property type="match status" value="1"/>
</dbReference>
<evidence type="ECO:0000256" key="6">
    <source>
        <dbReference type="ARBA" id="ARBA00022917"/>
    </source>
</evidence>
<dbReference type="Gene3D" id="3.40.50.620">
    <property type="entry name" value="HUPs"/>
    <property type="match status" value="1"/>
</dbReference>
<evidence type="ECO:0000259" key="10">
    <source>
        <dbReference type="Pfam" id="PF00133"/>
    </source>
</evidence>
<keyword evidence="4" id="KW-0547">Nucleotide-binding</keyword>
<dbReference type="GO" id="GO:0002161">
    <property type="term" value="F:aminoacyl-tRNA deacylase activity"/>
    <property type="evidence" value="ECO:0007669"/>
    <property type="project" value="InterPro"/>
</dbReference>
<dbReference type="AlphaFoldDB" id="M5C4E9"/>